<organism evidence="4">
    <name type="scientific">Methanothermobacter wolfeii</name>
    <name type="common">Methanobacterium wolfei</name>
    <dbReference type="NCBI Taxonomy" id="145261"/>
    <lineage>
        <taxon>Archaea</taxon>
        <taxon>Methanobacteriati</taxon>
        <taxon>Methanobacteriota</taxon>
        <taxon>Methanomada group</taxon>
        <taxon>Methanobacteria</taxon>
        <taxon>Methanobacteriales</taxon>
        <taxon>Methanobacteriaceae</taxon>
        <taxon>Methanothermobacter</taxon>
    </lineage>
</organism>
<proteinExistence type="predicted"/>
<dbReference type="Pfam" id="PF08350">
    <property type="entry name" value="FilR1_middle"/>
    <property type="match status" value="1"/>
</dbReference>
<dbReference type="GeneID" id="58977786"/>
<evidence type="ECO:0000313" key="5">
    <source>
        <dbReference type="Proteomes" id="UP001369247"/>
    </source>
</evidence>
<accession>A0A9E7RTB4</accession>
<evidence type="ECO:0000313" key="3">
    <source>
        <dbReference type="EMBL" id="MEJ8543182.1"/>
    </source>
</evidence>
<dbReference type="InterPro" id="IPR057527">
    <property type="entry name" value="HVO_A0261-like_N"/>
</dbReference>
<gene>
    <name evidence="4" type="ORF">N5910_00700</name>
    <name evidence="3" type="ORF">U2150_06740</name>
</gene>
<feature type="domain" description="Methanogenesis regulatory protein FilR1 middle" evidence="1">
    <location>
        <begin position="132"/>
        <end position="244"/>
    </location>
</feature>
<evidence type="ECO:0000259" key="2">
    <source>
        <dbReference type="Pfam" id="PF25213"/>
    </source>
</evidence>
<feature type="domain" description="HVO-A0261-like N-terminal" evidence="2">
    <location>
        <begin position="11"/>
        <end position="89"/>
    </location>
</feature>
<sequence>MLDEYNEFRTYIKFLFGSDVRLKVLLALINGPMELSELRSIIKSSSSTILHAIYQLEEKNLVSRINRSYELSSTGRIVSLKILGVIRTLSVISRFSEFFLDHDIHSIPDSLLGNIDSIHGASLLKARLEDLTAPYDRIREKVLNSERVWILSGVCYPFYEDIIKMGIPAEIILSEDIADSVESDASDSVKIRAISRDLNFSLIITDDSMALGLFMSDGLYDHGRFIFSEDEDAIDWAWRLFKHFTGTGDE</sequence>
<dbReference type="EMBL" id="JAXUHJ010000010">
    <property type="protein sequence ID" value="MEJ8543182.1"/>
    <property type="molecule type" value="Genomic_DNA"/>
</dbReference>
<dbReference type="KEGG" id="mwo:MWSIV6_0124"/>
<evidence type="ECO:0000259" key="1">
    <source>
        <dbReference type="Pfam" id="PF08350"/>
    </source>
</evidence>
<dbReference type="SUPFAM" id="SSF46785">
    <property type="entry name" value="Winged helix' DNA-binding domain"/>
    <property type="match status" value="1"/>
</dbReference>
<dbReference type="InterPro" id="IPR016490">
    <property type="entry name" value="Tscrpt_reg_HTH_AF0396-typ3"/>
</dbReference>
<keyword evidence="5" id="KW-1185">Reference proteome</keyword>
<dbReference type="EMBL" id="CP104550">
    <property type="protein sequence ID" value="UXH31856.1"/>
    <property type="molecule type" value="Genomic_DNA"/>
</dbReference>
<evidence type="ECO:0000313" key="4">
    <source>
        <dbReference type="EMBL" id="UXH31856.1"/>
    </source>
</evidence>
<dbReference type="Proteomes" id="UP001369247">
    <property type="component" value="Unassembled WGS sequence"/>
</dbReference>
<dbReference type="PIRSF" id="PIRSF006692">
    <property type="entry name" value="TF_HTH_AF0396_prd"/>
    <property type="match status" value="1"/>
</dbReference>
<reference evidence="4" key="1">
    <citation type="submission" date="2022-09" db="EMBL/GenBank/DDBJ databases">
        <title>Characterization of three MwoI isoschizomers from sequenced genome and metagenomes.</title>
        <authorList>
            <person name="Fomenkov A."/>
            <person name="Xu S.Y."/>
            <person name="Roberts R.J."/>
        </authorList>
    </citation>
    <scope>NUCLEOTIDE SEQUENCE</scope>
    <source>
        <strain evidence="4">DSM 2970</strain>
    </source>
</reference>
<reference evidence="3 5" key="2">
    <citation type="submission" date="2023-12" db="EMBL/GenBank/DDBJ databases">
        <title>Phenotypic and Genomic Characterization of Methanothermobacter wolfeii Strain BSEL, a CO2-Capturing Archaeon with Minimal Nutrient Requirements.</title>
        <authorList>
            <person name="Ale Enriquez F."/>
            <person name="Ahring B.K."/>
        </authorList>
    </citation>
    <scope>NUCLEOTIDE SEQUENCE [LARGE SCALE GENOMIC DNA]</scope>
    <source>
        <strain evidence="3 5">BSEL-1</strain>
    </source>
</reference>
<protein>
    <submittedName>
        <fullName evidence="4">DUF1724 domain-containing protein</fullName>
    </submittedName>
    <submittedName>
        <fullName evidence="3">Transcriptional regulator FilR1 domain-containing protein</fullName>
    </submittedName>
</protein>
<dbReference type="GeneID" id="75105726"/>
<dbReference type="Gene3D" id="1.10.10.10">
    <property type="entry name" value="Winged helix-like DNA-binding domain superfamily/Winged helix DNA-binding domain"/>
    <property type="match status" value="1"/>
</dbReference>
<dbReference type="Pfam" id="PF25213">
    <property type="entry name" value="HVO_A0261_N"/>
    <property type="match status" value="1"/>
</dbReference>
<dbReference type="InterPro" id="IPR036388">
    <property type="entry name" value="WH-like_DNA-bd_sf"/>
</dbReference>
<dbReference type="InterPro" id="IPR013561">
    <property type="entry name" value="FilR1_middle_dom"/>
</dbReference>
<dbReference type="RefSeq" id="WP_074358299.1">
    <property type="nucleotide sequence ID" value="NZ_CP104550.1"/>
</dbReference>
<dbReference type="AlphaFoldDB" id="A0A9E7RTB4"/>
<dbReference type="InterPro" id="IPR036390">
    <property type="entry name" value="WH_DNA-bd_sf"/>
</dbReference>
<dbReference type="Proteomes" id="UP001065373">
    <property type="component" value="Chromosome"/>
</dbReference>
<name>A0A9E7RTB4_METWO</name>